<feature type="transmembrane region" description="Helical" evidence="6">
    <location>
        <begin position="360"/>
        <end position="380"/>
    </location>
</feature>
<dbReference type="Pfam" id="PF07690">
    <property type="entry name" value="MFS_1"/>
    <property type="match status" value="1"/>
</dbReference>
<feature type="transmembrane region" description="Helical" evidence="6">
    <location>
        <begin position="137"/>
        <end position="154"/>
    </location>
</feature>
<sequence length="394" mass="43480">MKAGQFFLLIRTLFNCGAACTTSVATVFLLSKGISYVELGTIWGVYLFVISVTDFPTGGLADIIGRKKTFALGSLFNGVSQIVYGLAPNYPLLILAAILSGLGSAQVSGSLQAWLVDELQKENRRKQVGLYFGKARAYGSVGKFIIGLLIGLLMKNNLKILFLISGFIYVCTAVVSVLFFNDNYGDTSKGISISKKAILHFIKSRPLIMFSLIMTIYYLIYTVFIFIYQPRAIELGLKVNFLGYLQSLNAIFMGLGSYYAGELSLKIKPKILLISSYCIFFISLVFISATNLQLFLGGLVSFYLATGMYFPIYKSWCNEYISSSVRASVMSLLSTIASGFNVLFQVLVGWAIKMFGSKTVLLITSLTCLISIMLIYVIALEDSKNKPFLLQIKK</sequence>
<evidence type="ECO:0000313" key="9">
    <source>
        <dbReference type="Proteomes" id="UP000267250"/>
    </source>
</evidence>
<feature type="transmembrane region" description="Helical" evidence="6">
    <location>
        <begin position="207"/>
        <end position="229"/>
    </location>
</feature>
<feature type="transmembrane region" description="Helical" evidence="6">
    <location>
        <begin position="295"/>
        <end position="313"/>
    </location>
</feature>
<organism evidence="8 9">
    <name type="scientific">Anoxybacter fermentans</name>
    <dbReference type="NCBI Taxonomy" id="1323375"/>
    <lineage>
        <taxon>Bacteria</taxon>
        <taxon>Bacillati</taxon>
        <taxon>Bacillota</taxon>
        <taxon>Clostridia</taxon>
        <taxon>Halanaerobiales</taxon>
        <taxon>Anoxybacter</taxon>
    </lineage>
</organism>
<dbReference type="PROSITE" id="PS00216">
    <property type="entry name" value="SUGAR_TRANSPORT_1"/>
    <property type="match status" value="1"/>
</dbReference>
<protein>
    <recommendedName>
        <fullName evidence="7">Major facilitator superfamily (MFS) profile domain-containing protein</fullName>
    </recommendedName>
</protein>
<feature type="transmembrane region" description="Helical" evidence="6">
    <location>
        <begin position="34"/>
        <end position="57"/>
    </location>
</feature>
<evidence type="ECO:0000259" key="7">
    <source>
        <dbReference type="PROSITE" id="PS50850"/>
    </source>
</evidence>
<dbReference type="InterPro" id="IPR036259">
    <property type="entry name" value="MFS_trans_sf"/>
</dbReference>
<dbReference type="InterPro" id="IPR020846">
    <property type="entry name" value="MFS_dom"/>
</dbReference>
<reference evidence="8 9" key="1">
    <citation type="submission" date="2016-07" db="EMBL/GenBank/DDBJ databases">
        <title>Genome and transcriptome analysis of iron-reducing fermentative bacteria Anoxybacter fermentans.</title>
        <authorList>
            <person name="Zeng X."/>
            <person name="Shao Z."/>
        </authorList>
    </citation>
    <scope>NUCLEOTIDE SEQUENCE [LARGE SCALE GENOMIC DNA]</scope>
    <source>
        <strain evidence="8 9">DY22613</strain>
    </source>
</reference>
<dbReference type="RefSeq" id="WP_164730852.1">
    <property type="nucleotide sequence ID" value="NZ_CP016379.1"/>
</dbReference>
<keyword evidence="3 6" id="KW-0812">Transmembrane</keyword>
<dbReference type="Proteomes" id="UP000267250">
    <property type="component" value="Chromosome"/>
</dbReference>
<dbReference type="GO" id="GO:0005886">
    <property type="term" value="C:plasma membrane"/>
    <property type="evidence" value="ECO:0007669"/>
    <property type="project" value="UniProtKB-SubCell"/>
</dbReference>
<dbReference type="SUPFAM" id="SSF103473">
    <property type="entry name" value="MFS general substrate transporter"/>
    <property type="match status" value="1"/>
</dbReference>
<keyword evidence="4 6" id="KW-1133">Transmembrane helix</keyword>
<feature type="transmembrane region" description="Helical" evidence="6">
    <location>
        <begin position="93"/>
        <end position="116"/>
    </location>
</feature>
<dbReference type="PROSITE" id="PS50850">
    <property type="entry name" value="MFS"/>
    <property type="match status" value="1"/>
</dbReference>
<proteinExistence type="predicted"/>
<evidence type="ECO:0000256" key="5">
    <source>
        <dbReference type="ARBA" id="ARBA00023136"/>
    </source>
</evidence>
<dbReference type="KEGG" id="aft:BBF96_01925"/>
<dbReference type="InterPro" id="IPR011701">
    <property type="entry name" value="MFS"/>
</dbReference>
<evidence type="ECO:0000256" key="3">
    <source>
        <dbReference type="ARBA" id="ARBA00022692"/>
    </source>
</evidence>
<comment type="subcellular location">
    <subcellularLocation>
        <location evidence="1">Cell membrane</location>
        <topology evidence="1">Multi-pass membrane protein</topology>
    </subcellularLocation>
</comment>
<dbReference type="Gene3D" id="1.20.1250.20">
    <property type="entry name" value="MFS general substrate transporter like domains"/>
    <property type="match status" value="1"/>
</dbReference>
<feature type="transmembrane region" description="Helical" evidence="6">
    <location>
        <begin position="160"/>
        <end position="180"/>
    </location>
</feature>
<evidence type="ECO:0000256" key="1">
    <source>
        <dbReference type="ARBA" id="ARBA00004651"/>
    </source>
</evidence>
<feature type="transmembrane region" description="Helical" evidence="6">
    <location>
        <begin position="271"/>
        <end position="289"/>
    </location>
</feature>
<accession>A0A3Q9HQD1</accession>
<dbReference type="PANTHER" id="PTHR23530">
    <property type="entry name" value="TRANSPORT PROTEIN-RELATED"/>
    <property type="match status" value="1"/>
</dbReference>
<evidence type="ECO:0000256" key="6">
    <source>
        <dbReference type="SAM" id="Phobius"/>
    </source>
</evidence>
<gene>
    <name evidence="8" type="ORF">BBF96_01925</name>
</gene>
<keyword evidence="9" id="KW-1185">Reference proteome</keyword>
<evidence type="ECO:0000256" key="2">
    <source>
        <dbReference type="ARBA" id="ARBA00022448"/>
    </source>
</evidence>
<dbReference type="EMBL" id="CP016379">
    <property type="protein sequence ID" value="AZR72263.1"/>
    <property type="molecule type" value="Genomic_DNA"/>
</dbReference>
<dbReference type="PANTHER" id="PTHR23530:SF1">
    <property type="entry name" value="PERMEASE, MAJOR FACILITATOR SUPERFAMILY-RELATED"/>
    <property type="match status" value="1"/>
</dbReference>
<feature type="domain" description="Major facilitator superfamily (MFS) profile" evidence="7">
    <location>
        <begin position="1"/>
        <end position="383"/>
    </location>
</feature>
<dbReference type="GO" id="GO:0022857">
    <property type="term" value="F:transmembrane transporter activity"/>
    <property type="evidence" value="ECO:0007669"/>
    <property type="project" value="InterPro"/>
</dbReference>
<name>A0A3Q9HQD1_9FIRM</name>
<dbReference type="AlphaFoldDB" id="A0A3Q9HQD1"/>
<feature type="transmembrane region" description="Helical" evidence="6">
    <location>
        <begin position="325"/>
        <end position="348"/>
    </location>
</feature>
<feature type="transmembrane region" description="Helical" evidence="6">
    <location>
        <begin position="241"/>
        <end position="259"/>
    </location>
</feature>
<dbReference type="InterPro" id="IPR005829">
    <property type="entry name" value="Sugar_transporter_CS"/>
</dbReference>
<dbReference type="InterPro" id="IPR053160">
    <property type="entry name" value="MFS_DHA3_Transporter"/>
</dbReference>
<evidence type="ECO:0000256" key="4">
    <source>
        <dbReference type="ARBA" id="ARBA00022989"/>
    </source>
</evidence>
<keyword evidence="5 6" id="KW-0472">Membrane</keyword>
<keyword evidence="2" id="KW-0813">Transport</keyword>
<evidence type="ECO:0000313" key="8">
    <source>
        <dbReference type="EMBL" id="AZR72263.1"/>
    </source>
</evidence>